<dbReference type="AlphaFoldDB" id="A0A6N2MM58"/>
<dbReference type="GO" id="GO:0034098">
    <property type="term" value="C:VCP-NPL4-UFD1 AAA ATPase complex"/>
    <property type="evidence" value="ECO:0007669"/>
    <property type="project" value="TreeGrafter"/>
</dbReference>
<evidence type="ECO:0000256" key="2">
    <source>
        <dbReference type="ARBA" id="ARBA00022786"/>
    </source>
</evidence>
<dbReference type="GO" id="GO:0006511">
    <property type="term" value="P:ubiquitin-dependent protein catabolic process"/>
    <property type="evidence" value="ECO:0007669"/>
    <property type="project" value="InterPro"/>
</dbReference>
<organism evidence="6">
    <name type="scientific">Salix viminalis</name>
    <name type="common">Common osier</name>
    <name type="synonym">Basket willow</name>
    <dbReference type="NCBI Taxonomy" id="40686"/>
    <lineage>
        <taxon>Eukaryota</taxon>
        <taxon>Viridiplantae</taxon>
        <taxon>Streptophyta</taxon>
        <taxon>Embryophyta</taxon>
        <taxon>Tracheophyta</taxon>
        <taxon>Spermatophyta</taxon>
        <taxon>Magnoliopsida</taxon>
        <taxon>eudicotyledons</taxon>
        <taxon>Gunneridae</taxon>
        <taxon>Pentapetalae</taxon>
        <taxon>rosids</taxon>
        <taxon>fabids</taxon>
        <taxon>Malpighiales</taxon>
        <taxon>Salicaceae</taxon>
        <taxon>Saliceae</taxon>
        <taxon>Salix</taxon>
    </lineage>
</organism>
<dbReference type="Gene3D" id="3.10.330.10">
    <property type="match status" value="1"/>
</dbReference>
<evidence type="ECO:0000256" key="3">
    <source>
        <dbReference type="SAM" id="MobiDB-lite"/>
    </source>
</evidence>
<evidence type="ECO:0000259" key="5">
    <source>
        <dbReference type="Pfam" id="PF24842"/>
    </source>
</evidence>
<feature type="region of interest" description="Disordered" evidence="3">
    <location>
        <begin position="286"/>
        <end position="432"/>
    </location>
</feature>
<reference evidence="6" key="1">
    <citation type="submission" date="2019-03" db="EMBL/GenBank/DDBJ databases">
        <authorList>
            <person name="Mank J."/>
            <person name="Almeida P."/>
        </authorList>
    </citation>
    <scope>NUCLEOTIDE SEQUENCE</scope>
    <source>
        <strain evidence="6">78183</strain>
    </source>
</reference>
<dbReference type="FunFam" id="3.10.330.10:FF:000002">
    <property type="entry name" value="ubiquitin fusion degradation protein 1 homolog"/>
    <property type="match status" value="1"/>
</dbReference>
<dbReference type="InterPro" id="IPR042299">
    <property type="entry name" value="Ufd1-like_Nn"/>
</dbReference>
<protein>
    <submittedName>
        <fullName evidence="6">Uncharacterized protein</fullName>
    </submittedName>
</protein>
<gene>
    <name evidence="6" type="ORF">SVIM_LOCUS374935</name>
</gene>
<dbReference type="PANTHER" id="PTHR12555:SF21">
    <property type="entry name" value="UBIQUITIN FUSION DEGRADATION PROTEIN 1 HOMOLOG"/>
    <property type="match status" value="1"/>
</dbReference>
<dbReference type="Pfam" id="PF03152">
    <property type="entry name" value="UFD1_N1"/>
    <property type="match status" value="1"/>
</dbReference>
<dbReference type="EMBL" id="CAADRP010001819">
    <property type="protein sequence ID" value="VFU53928.1"/>
    <property type="molecule type" value="Genomic_DNA"/>
</dbReference>
<proteinExistence type="inferred from homology"/>
<evidence type="ECO:0000256" key="1">
    <source>
        <dbReference type="ARBA" id="ARBA00006043"/>
    </source>
</evidence>
<feature type="domain" description="Ubiquitin fusion degradation protein UFD1 N-terminal subdomain 1" evidence="4">
    <location>
        <begin position="150"/>
        <end position="209"/>
    </location>
</feature>
<dbReference type="InterPro" id="IPR055417">
    <property type="entry name" value="UFD1_N1"/>
</dbReference>
<dbReference type="Pfam" id="PF24842">
    <property type="entry name" value="UFD1_N2"/>
    <property type="match status" value="1"/>
</dbReference>
<dbReference type="GO" id="GO:0031593">
    <property type="term" value="F:polyubiquitin modification-dependent protein binding"/>
    <property type="evidence" value="ECO:0007669"/>
    <property type="project" value="TreeGrafter"/>
</dbReference>
<sequence>MPSFELTDPIASHVQQLSTDNCSSWSPASSSDASATFTFWVSHTQKLAPFSSFPSNQVLYDKSCGLNLLKSVNMARQDHGSSSFEQSYRCYPVSFIDKLLCLPQLLIALVCSRSFLINFLFSIPAILSCALNPGLMTMHHLTVMVFAAATLHIDYPMLFELHNPSAGRTSHCGVLEFIADEGMIYLPYWMMENMLLQEGDIVELRSTSLAKGTFVKLQPHTTDFLDISNPKAILETSLRSYSCLTTGDTIMVAYNNKKYYIDIVEAKPSSAISIIETDCEVDFAPPLDYKEPEKPKSIPISNKTSPEGMEEPAAKKLKFSAFTGSSRRLDGKPATQPTASTICPTLKQHQPETEKNGSKLLSPLSHQQSGKLVFGSTSNQPQNETPKVPLKKSTQEPPQKVEEPEFQAFTGRNPIKQAFLGVEDDIKPQNSS</sequence>
<evidence type="ECO:0000313" key="6">
    <source>
        <dbReference type="EMBL" id="VFU53928.1"/>
    </source>
</evidence>
<evidence type="ECO:0000259" key="4">
    <source>
        <dbReference type="Pfam" id="PF03152"/>
    </source>
</evidence>
<dbReference type="InterPro" id="IPR055418">
    <property type="entry name" value="UFD1_N2"/>
</dbReference>
<feature type="compositionally biased region" description="Polar residues" evidence="3">
    <location>
        <begin position="364"/>
        <end position="385"/>
    </location>
</feature>
<comment type="similarity">
    <text evidence="1">Belongs to the UFD1 family.</text>
</comment>
<keyword evidence="2" id="KW-0833">Ubl conjugation pathway</keyword>
<dbReference type="PANTHER" id="PTHR12555">
    <property type="entry name" value="UBIQUITIN FUSION DEGRADATON PROTEIN 1"/>
    <property type="match status" value="1"/>
</dbReference>
<dbReference type="InterPro" id="IPR004854">
    <property type="entry name" value="Ufd1-like"/>
</dbReference>
<name>A0A6N2MM58_SALVM</name>
<accession>A0A6N2MM58</accession>
<feature type="domain" description="Ubiquitin fusion degradation protein UFD1 N-terminal subdomain 2" evidence="5">
    <location>
        <begin position="211"/>
        <end position="286"/>
    </location>
</feature>
<dbReference type="GO" id="GO:0036503">
    <property type="term" value="P:ERAD pathway"/>
    <property type="evidence" value="ECO:0007669"/>
    <property type="project" value="TreeGrafter"/>
</dbReference>
<dbReference type="Gene3D" id="2.40.40.50">
    <property type="entry name" value="Ubiquitin fusion degradation protein UFD1, N-terminal domain"/>
    <property type="match status" value="1"/>
</dbReference>